<dbReference type="Proteomes" id="UP000566819">
    <property type="component" value="Unassembled WGS sequence"/>
</dbReference>
<proteinExistence type="predicted"/>
<dbReference type="EMBL" id="JAAMPI010001664">
    <property type="protein sequence ID" value="KAF4624412.1"/>
    <property type="molecule type" value="Genomic_DNA"/>
</dbReference>
<evidence type="ECO:0008006" key="3">
    <source>
        <dbReference type="Google" id="ProtNLM"/>
    </source>
</evidence>
<gene>
    <name evidence="1" type="ORF">G7Y89_g13757</name>
</gene>
<dbReference type="AlphaFoldDB" id="A0A8H4RA11"/>
<evidence type="ECO:0000313" key="1">
    <source>
        <dbReference type="EMBL" id="KAF4624412.1"/>
    </source>
</evidence>
<evidence type="ECO:0000313" key="2">
    <source>
        <dbReference type="Proteomes" id="UP000566819"/>
    </source>
</evidence>
<keyword evidence="2" id="KW-1185">Reference proteome</keyword>
<reference evidence="1 2" key="1">
    <citation type="submission" date="2020-03" db="EMBL/GenBank/DDBJ databases">
        <title>Draft Genome Sequence of Cudoniella acicularis.</title>
        <authorList>
            <person name="Buettner E."/>
            <person name="Kellner H."/>
        </authorList>
    </citation>
    <scope>NUCLEOTIDE SEQUENCE [LARGE SCALE GENOMIC DNA]</scope>
    <source>
        <strain evidence="1 2">DSM 108380</strain>
    </source>
</reference>
<comment type="caution">
    <text evidence="1">The sequence shown here is derived from an EMBL/GenBank/DDBJ whole genome shotgun (WGS) entry which is preliminary data.</text>
</comment>
<sequence>MSSEAYTTGLGCENRPAAHTITCDDDENKEHRDPMSEPFRFLSLPMEIRLRIYHYLAPNTPTSPFRDDGRPCCPSILRTNRTIYEEAMVEWYSLMPYKAYIGAKQLQLLSLTISPDEALPWMFQAIKFLDLSIRLEKVSMPGPKYESSRHLALHQILHACFPPRSTGAGNLQQLRVELSVMPPFFVAYKHQPDQLRRALDGNLSALRNLHGLAEASIIINFASATNHIYGLDHSTAPLLPWKMEFMAILRAFSNDLEQSISA</sequence>
<name>A0A8H4RA11_9HELO</name>
<organism evidence="1 2">
    <name type="scientific">Cudoniella acicularis</name>
    <dbReference type="NCBI Taxonomy" id="354080"/>
    <lineage>
        <taxon>Eukaryota</taxon>
        <taxon>Fungi</taxon>
        <taxon>Dikarya</taxon>
        <taxon>Ascomycota</taxon>
        <taxon>Pezizomycotina</taxon>
        <taxon>Leotiomycetes</taxon>
        <taxon>Helotiales</taxon>
        <taxon>Tricladiaceae</taxon>
        <taxon>Cudoniella</taxon>
    </lineage>
</organism>
<accession>A0A8H4RA11</accession>
<dbReference type="OrthoDB" id="3563035at2759"/>
<protein>
    <recommendedName>
        <fullName evidence="3">F-box domain-containing protein</fullName>
    </recommendedName>
</protein>